<accession>A0A914CGM7</accession>
<evidence type="ECO:0000313" key="1">
    <source>
        <dbReference type="Proteomes" id="UP000887540"/>
    </source>
</evidence>
<proteinExistence type="predicted"/>
<protein>
    <submittedName>
        <fullName evidence="2">Uncharacterized protein</fullName>
    </submittedName>
</protein>
<reference evidence="2" key="1">
    <citation type="submission" date="2022-11" db="UniProtKB">
        <authorList>
            <consortium name="WormBaseParasite"/>
        </authorList>
    </citation>
    <scope>IDENTIFICATION</scope>
</reference>
<dbReference type="WBParaSite" id="ACRNAN_scaffold10623.g27947.t1">
    <property type="protein sequence ID" value="ACRNAN_scaffold10623.g27947.t1"/>
    <property type="gene ID" value="ACRNAN_scaffold10623.g27947"/>
</dbReference>
<organism evidence="1 2">
    <name type="scientific">Acrobeloides nanus</name>
    <dbReference type="NCBI Taxonomy" id="290746"/>
    <lineage>
        <taxon>Eukaryota</taxon>
        <taxon>Metazoa</taxon>
        <taxon>Ecdysozoa</taxon>
        <taxon>Nematoda</taxon>
        <taxon>Chromadorea</taxon>
        <taxon>Rhabditida</taxon>
        <taxon>Tylenchina</taxon>
        <taxon>Cephalobomorpha</taxon>
        <taxon>Cephaloboidea</taxon>
        <taxon>Cephalobidae</taxon>
        <taxon>Acrobeloides</taxon>
    </lineage>
</organism>
<dbReference type="AlphaFoldDB" id="A0A914CGM7"/>
<name>A0A914CGM7_9BILA</name>
<evidence type="ECO:0000313" key="2">
    <source>
        <dbReference type="WBParaSite" id="ACRNAN_scaffold10623.g27947.t1"/>
    </source>
</evidence>
<sequence>MMSEQLLRHHDDAQSLSLEDLESEMQFNCYNYFHGWVQSQSFQSCVLLIIKKTKVHRIPKPKRRRETNEARRARLCQDLLDMG</sequence>
<keyword evidence="1" id="KW-1185">Reference proteome</keyword>
<dbReference type="Proteomes" id="UP000887540">
    <property type="component" value="Unplaced"/>
</dbReference>